<dbReference type="OrthoDB" id="191037at2759"/>
<sequence length="586" mass="66157">MSLQDNSSAQKLSVFNGLRLDGSYWDAVVKVDDAEYKIHKIILCKCSSYFRALFQCQSTANNIVFGITGLSPDIMQLIIEFAYTDSVKVTEDNVQDLMVAADMLNILFVIKACSDFLCEQLCEKNCIGIWQFTNVYFSSELQHRAQRLITEHFEDVCAGEEFLQLSVQELAEILGRDDLYVSKESSVFSAICRWIDYRPKERERHIVLLLSKFRMALTTMQYIFIHVMSYKLVKNSSMCQQMASDAIQTIQHMIRQKPSELVFRNLLARPRLPVAVLLAVGGMSGENIEAYDVSIDHWVNVADRTQRQWAFHGTAFHNGYVYCLGGLDRVGLFNRVSRLDLSTHLWAELSPMHYGRCYVSVTVLNGLIYAIGGFDGHTRLKSAECYCPEGNQWNCIASMHHSRSDASCTTLSDKIYICGGYDGNVVLQTAESYNPETNQWTVIAPMLSRRAGIGVVGHADQVYVIGGSNGNQHLRSVEVYNPRTNTWHWAPAMHTNRSNFGLGVINNRIYVVGGLNGTYTTNKVEYYDSMADQWIEACDMKKKYGSLSCCVVFGIPNLAEYAVNRDSLPFLDLEKQTLISGDYPAD</sequence>
<keyword evidence="5" id="KW-1185">Reference proteome</keyword>
<reference evidence="4" key="2">
    <citation type="submission" date="2025-08" db="UniProtKB">
        <authorList>
            <consortium name="Ensembl"/>
        </authorList>
    </citation>
    <scope>IDENTIFICATION</scope>
</reference>
<dbReference type="SMART" id="SM00612">
    <property type="entry name" value="Kelch"/>
    <property type="match status" value="6"/>
</dbReference>
<dbReference type="InterPro" id="IPR006652">
    <property type="entry name" value="Kelch_1"/>
</dbReference>
<dbReference type="PANTHER" id="PTHR24412">
    <property type="entry name" value="KELCH PROTEIN"/>
    <property type="match status" value="1"/>
</dbReference>
<dbReference type="Gene3D" id="1.25.40.420">
    <property type="match status" value="1"/>
</dbReference>
<dbReference type="Gene3D" id="2.120.10.80">
    <property type="entry name" value="Kelch-type beta propeller"/>
    <property type="match status" value="1"/>
</dbReference>
<dbReference type="InterPro" id="IPR017096">
    <property type="entry name" value="BTB-kelch_protein"/>
</dbReference>
<evidence type="ECO:0000256" key="2">
    <source>
        <dbReference type="ARBA" id="ARBA00022737"/>
    </source>
</evidence>
<dbReference type="STRING" id="244447.ENSCSEP00000028663"/>
<protein>
    <submittedName>
        <fullName evidence="4">Kelch like family member 10</fullName>
    </submittedName>
</protein>
<dbReference type="SMART" id="SM00875">
    <property type="entry name" value="BACK"/>
    <property type="match status" value="1"/>
</dbReference>
<dbReference type="InterPro" id="IPR011705">
    <property type="entry name" value="BACK"/>
</dbReference>
<dbReference type="Ensembl" id="ENSCSET00000029051.1">
    <property type="protein sequence ID" value="ENSCSEP00000028663.1"/>
    <property type="gene ID" value="ENSCSEG00000018346.1"/>
</dbReference>
<dbReference type="SUPFAM" id="SSF54695">
    <property type="entry name" value="POZ domain"/>
    <property type="match status" value="1"/>
</dbReference>
<feature type="domain" description="BTB" evidence="3">
    <location>
        <begin position="25"/>
        <end position="91"/>
    </location>
</feature>
<dbReference type="PIRSF" id="PIRSF037037">
    <property type="entry name" value="Kelch-like_protein_gigaxonin"/>
    <property type="match status" value="1"/>
</dbReference>
<dbReference type="SUPFAM" id="SSF117281">
    <property type="entry name" value="Kelch motif"/>
    <property type="match status" value="1"/>
</dbReference>
<dbReference type="AlphaFoldDB" id="A0A3P8WMI7"/>
<dbReference type="SMART" id="SM00225">
    <property type="entry name" value="BTB"/>
    <property type="match status" value="1"/>
</dbReference>
<dbReference type="GeneTree" id="ENSGT00940000154664"/>
<dbReference type="InterPro" id="IPR011333">
    <property type="entry name" value="SKP1/BTB/POZ_sf"/>
</dbReference>
<evidence type="ECO:0000256" key="1">
    <source>
        <dbReference type="ARBA" id="ARBA00022441"/>
    </source>
</evidence>
<dbReference type="InterPro" id="IPR000210">
    <property type="entry name" value="BTB/POZ_dom"/>
</dbReference>
<dbReference type="KEGG" id="csem:103386655"/>
<dbReference type="RefSeq" id="XP_008319268.1">
    <property type="nucleotide sequence ID" value="XM_008321046.2"/>
</dbReference>
<dbReference type="PRINTS" id="PR00501">
    <property type="entry name" value="KELCHREPEAT"/>
</dbReference>
<evidence type="ECO:0000313" key="5">
    <source>
        <dbReference type="Proteomes" id="UP000265120"/>
    </source>
</evidence>
<dbReference type="PANTHER" id="PTHR24412:SF172">
    <property type="entry name" value="KELCH-LIKE PROTEIN 10"/>
    <property type="match status" value="1"/>
</dbReference>
<dbReference type="Proteomes" id="UP000265120">
    <property type="component" value="Chromosome 11"/>
</dbReference>
<dbReference type="Gene3D" id="3.30.710.10">
    <property type="entry name" value="Potassium Channel Kv1.1, Chain A"/>
    <property type="match status" value="1"/>
</dbReference>
<dbReference type="PROSITE" id="PS50097">
    <property type="entry name" value="BTB"/>
    <property type="match status" value="1"/>
</dbReference>
<accession>A0A3P8WMI7</accession>
<reference evidence="4 5" key="1">
    <citation type="journal article" date="2014" name="Nat. Genet.">
        <title>Whole-genome sequence of a flatfish provides insights into ZW sex chromosome evolution and adaptation to a benthic lifestyle.</title>
        <authorList>
            <person name="Chen S."/>
            <person name="Zhang G."/>
            <person name="Shao C."/>
            <person name="Huang Q."/>
            <person name="Liu G."/>
            <person name="Zhang P."/>
            <person name="Song W."/>
            <person name="An N."/>
            <person name="Chalopin D."/>
            <person name="Volff J.N."/>
            <person name="Hong Y."/>
            <person name="Li Q."/>
            <person name="Sha Z."/>
            <person name="Zhou H."/>
            <person name="Xie M."/>
            <person name="Yu Q."/>
            <person name="Liu Y."/>
            <person name="Xiang H."/>
            <person name="Wang N."/>
            <person name="Wu K."/>
            <person name="Yang C."/>
            <person name="Zhou Q."/>
            <person name="Liao X."/>
            <person name="Yang L."/>
            <person name="Hu Q."/>
            <person name="Zhang J."/>
            <person name="Meng L."/>
            <person name="Jin L."/>
            <person name="Tian Y."/>
            <person name="Lian J."/>
            <person name="Yang J."/>
            <person name="Miao G."/>
            <person name="Liu S."/>
            <person name="Liang Z."/>
            <person name="Yan F."/>
            <person name="Li Y."/>
            <person name="Sun B."/>
            <person name="Zhang H."/>
            <person name="Zhang J."/>
            <person name="Zhu Y."/>
            <person name="Du M."/>
            <person name="Zhao Y."/>
            <person name="Schartl M."/>
            <person name="Tang Q."/>
            <person name="Wang J."/>
        </authorList>
    </citation>
    <scope>NUCLEOTIDE SEQUENCE</scope>
</reference>
<proteinExistence type="predicted"/>
<dbReference type="OMA" id="AIRWISH"/>
<dbReference type="Pfam" id="PF24681">
    <property type="entry name" value="Kelch_KLHDC2_KLHL20_DRC7"/>
    <property type="match status" value="1"/>
</dbReference>
<dbReference type="InterPro" id="IPR015915">
    <property type="entry name" value="Kelch-typ_b-propeller"/>
</dbReference>
<evidence type="ECO:0000259" key="3">
    <source>
        <dbReference type="PROSITE" id="PS50097"/>
    </source>
</evidence>
<reference evidence="4" key="3">
    <citation type="submission" date="2025-09" db="UniProtKB">
        <authorList>
            <consortium name="Ensembl"/>
        </authorList>
    </citation>
    <scope>IDENTIFICATION</scope>
</reference>
<keyword evidence="2" id="KW-0677">Repeat</keyword>
<dbReference type="FunFam" id="1.25.40.420:FF:000001">
    <property type="entry name" value="Kelch-like family member 12"/>
    <property type="match status" value="1"/>
</dbReference>
<dbReference type="Pfam" id="PF00651">
    <property type="entry name" value="BTB"/>
    <property type="match status" value="1"/>
</dbReference>
<keyword evidence="1" id="KW-0880">Kelch repeat</keyword>
<name>A0A3P8WMI7_CYNSE</name>
<dbReference type="Pfam" id="PF01344">
    <property type="entry name" value="Kelch_1"/>
    <property type="match status" value="2"/>
</dbReference>
<organism evidence="4 5">
    <name type="scientific">Cynoglossus semilaevis</name>
    <name type="common">Tongue sole</name>
    <dbReference type="NCBI Taxonomy" id="244447"/>
    <lineage>
        <taxon>Eukaryota</taxon>
        <taxon>Metazoa</taxon>
        <taxon>Chordata</taxon>
        <taxon>Craniata</taxon>
        <taxon>Vertebrata</taxon>
        <taxon>Euteleostomi</taxon>
        <taxon>Actinopterygii</taxon>
        <taxon>Neopterygii</taxon>
        <taxon>Teleostei</taxon>
        <taxon>Neoteleostei</taxon>
        <taxon>Acanthomorphata</taxon>
        <taxon>Carangaria</taxon>
        <taxon>Pleuronectiformes</taxon>
        <taxon>Pleuronectoidei</taxon>
        <taxon>Cynoglossidae</taxon>
        <taxon>Cynoglossinae</taxon>
        <taxon>Cynoglossus</taxon>
    </lineage>
</organism>
<evidence type="ECO:0000313" key="4">
    <source>
        <dbReference type="Ensembl" id="ENSCSEP00000028663.1"/>
    </source>
</evidence>
<dbReference type="GeneID" id="103386655"/>
<dbReference type="InParanoid" id="A0A3P8WMI7"/>
<dbReference type="Pfam" id="PF07707">
    <property type="entry name" value="BACK"/>
    <property type="match status" value="1"/>
</dbReference>